<feature type="compositionally biased region" description="Polar residues" evidence="1">
    <location>
        <begin position="130"/>
        <end position="140"/>
    </location>
</feature>
<dbReference type="PANTHER" id="PTHR12243:SF67">
    <property type="entry name" value="COREPRESSOR OF PANGOLIN, ISOFORM A-RELATED"/>
    <property type="match status" value="1"/>
</dbReference>
<dbReference type="GO" id="GO:0005667">
    <property type="term" value="C:transcription regulator complex"/>
    <property type="evidence" value="ECO:0007669"/>
    <property type="project" value="TreeGrafter"/>
</dbReference>
<evidence type="ECO:0000313" key="4">
    <source>
        <dbReference type="Proteomes" id="UP000440578"/>
    </source>
</evidence>
<dbReference type="Pfam" id="PF10545">
    <property type="entry name" value="MADF_DNA_bdg"/>
    <property type="match status" value="1"/>
</dbReference>
<dbReference type="SMART" id="SM00595">
    <property type="entry name" value="MADF"/>
    <property type="match status" value="1"/>
</dbReference>
<gene>
    <name evidence="3" type="ORF">FJT64_006240</name>
</gene>
<dbReference type="GO" id="GO:0005634">
    <property type="term" value="C:nucleus"/>
    <property type="evidence" value="ECO:0007669"/>
    <property type="project" value="TreeGrafter"/>
</dbReference>
<dbReference type="Proteomes" id="UP000440578">
    <property type="component" value="Unassembled WGS sequence"/>
</dbReference>
<accession>A0A6A4VY51</accession>
<evidence type="ECO:0000259" key="2">
    <source>
        <dbReference type="PROSITE" id="PS51029"/>
    </source>
</evidence>
<organism evidence="3 4">
    <name type="scientific">Amphibalanus amphitrite</name>
    <name type="common">Striped barnacle</name>
    <name type="synonym">Balanus amphitrite</name>
    <dbReference type="NCBI Taxonomy" id="1232801"/>
    <lineage>
        <taxon>Eukaryota</taxon>
        <taxon>Metazoa</taxon>
        <taxon>Ecdysozoa</taxon>
        <taxon>Arthropoda</taxon>
        <taxon>Crustacea</taxon>
        <taxon>Multicrustacea</taxon>
        <taxon>Cirripedia</taxon>
        <taxon>Thoracica</taxon>
        <taxon>Thoracicalcarea</taxon>
        <taxon>Balanomorpha</taxon>
        <taxon>Balanoidea</taxon>
        <taxon>Balanidae</taxon>
        <taxon>Amphibalaninae</taxon>
        <taxon>Amphibalanus</taxon>
    </lineage>
</organism>
<name>A0A6A4VY51_AMPAM</name>
<feature type="region of interest" description="Disordered" evidence="1">
    <location>
        <begin position="130"/>
        <end position="171"/>
    </location>
</feature>
<dbReference type="PANTHER" id="PTHR12243">
    <property type="entry name" value="MADF DOMAIN TRANSCRIPTION FACTOR"/>
    <property type="match status" value="1"/>
</dbReference>
<proteinExistence type="predicted"/>
<feature type="compositionally biased region" description="Low complexity" evidence="1">
    <location>
        <begin position="159"/>
        <end position="171"/>
    </location>
</feature>
<sequence length="229" mass="26054">MEEALIQQVSKFPWIYDPKHRSYKDMFKKKNTWIEITAALGLPATEVKATTAKWAYLRDGFVRRRRTVSTALPSGSSYDALKKRDLAKQWPFYSLMETLMANVTQERRMATNMDSQNIAVEFVDNQAFGSTSSVTNSQPAGSGGRRHHSRSTPSPLEGQTPQSKRQLQQQQQSTAISEVIDLIKSRRVVRDEYDSFGEVVAHALRGMPAERSGRLRFKIACPAFWGWFC</sequence>
<dbReference type="InterPro" id="IPR039353">
    <property type="entry name" value="TF_Adf1"/>
</dbReference>
<comment type="caution">
    <text evidence="3">The sequence shown here is derived from an EMBL/GenBank/DDBJ whole genome shotgun (WGS) entry which is preliminary data.</text>
</comment>
<dbReference type="InterPro" id="IPR006578">
    <property type="entry name" value="MADF-dom"/>
</dbReference>
<dbReference type="AlphaFoldDB" id="A0A6A4VY51"/>
<feature type="domain" description="MADF" evidence="2">
    <location>
        <begin position="4"/>
        <end position="104"/>
    </location>
</feature>
<evidence type="ECO:0000313" key="3">
    <source>
        <dbReference type="EMBL" id="KAF0296310.1"/>
    </source>
</evidence>
<reference evidence="3 4" key="1">
    <citation type="submission" date="2019-07" db="EMBL/GenBank/DDBJ databases">
        <title>Draft genome assembly of a fouling barnacle, Amphibalanus amphitrite (Darwin, 1854): The first reference genome for Thecostraca.</title>
        <authorList>
            <person name="Kim W."/>
        </authorList>
    </citation>
    <scope>NUCLEOTIDE SEQUENCE [LARGE SCALE GENOMIC DNA]</scope>
    <source>
        <strain evidence="3">SNU_AA5</strain>
        <tissue evidence="3">Soma without cirri and trophi</tissue>
    </source>
</reference>
<protein>
    <recommendedName>
        <fullName evidence="2">MADF domain-containing protein</fullName>
    </recommendedName>
</protein>
<evidence type="ECO:0000256" key="1">
    <source>
        <dbReference type="SAM" id="MobiDB-lite"/>
    </source>
</evidence>
<keyword evidence="4" id="KW-1185">Reference proteome</keyword>
<dbReference type="GO" id="GO:0006357">
    <property type="term" value="P:regulation of transcription by RNA polymerase II"/>
    <property type="evidence" value="ECO:0007669"/>
    <property type="project" value="TreeGrafter"/>
</dbReference>
<dbReference type="EMBL" id="VIIS01001573">
    <property type="protein sequence ID" value="KAF0296310.1"/>
    <property type="molecule type" value="Genomic_DNA"/>
</dbReference>
<dbReference type="PROSITE" id="PS51029">
    <property type="entry name" value="MADF"/>
    <property type="match status" value="1"/>
</dbReference>